<dbReference type="InterPro" id="IPR000084">
    <property type="entry name" value="PE-PGRS_N"/>
</dbReference>
<dbReference type="Pfam" id="PF20729">
    <property type="entry name" value="PE-PGRS_C"/>
    <property type="match status" value="1"/>
</dbReference>
<dbReference type="InterPro" id="IPR048996">
    <property type="entry name" value="PGRS_rpt"/>
</dbReference>
<dbReference type="NCBIfam" id="NF038019">
    <property type="entry name" value="PE_process_PecA"/>
    <property type="match status" value="1"/>
</dbReference>
<evidence type="ECO:0000313" key="4">
    <source>
        <dbReference type="Proteomes" id="UP000243140"/>
    </source>
</evidence>
<evidence type="ECO:0000259" key="2">
    <source>
        <dbReference type="Pfam" id="PF20729"/>
    </source>
</evidence>
<dbReference type="Proteomes" id="UP000243140">
    <property type="component" value="Unassembled WGS sequence"/>
</dbReference>
<dbReference type="Gene3D" id="2.40.70.10">
    <property type="entry name" value="Acid Proteases"/>
    <property type="match status" value="1"/>
</dbReference>
<dbReference type="InterPro" id="IPR048054">
    <property type="entry name" value="PecA_C"/>
</dbReference>
<dbReference type="InterPro" id="IPR021109">
    <property type="entry name" value="Peptidase_aspartic_dom_sf"/>
</dbReference>
<sequence>MPLLVAAPELLASAATNLESIGSALDAAHAAVAVPTTELVAAGADEVSTAVAALFAGYGQQYQALAGQVAAFHGWFTGTLATNANSYASTEAANIGQLLSGVVSGPVRELTGRPLIGNGANGYTNSQGVGTPGGAGGWLYGNGGNGGNSTYGGAAGGAGGAGGWLLGNGGTGGASGPGGVGGAGGAAGLLSGVAGATGVSTPLAANETVISVDQYGNAIVNISVGGGPSVGAIVDTGSTGLLLPRQDVNIASLGTPTGSGTVIYGNSTNYETVHYETYQTTVNLGNGIVTTSTGVDVATSATETINGVTNPVQLSSIPAILGIGPNDGYPLSTPVTSALPGTLDEGVLINEPQGLLEFGSNPLTPLASLTGSPMTNLEIQINGGSLQSATGAFIDSGGLTGAIPSNLISGVSAGNTVPTGTTLTVYTSGGQELYSEMVTSADAPYVVSSSDPFNTGNYLFSLDPIYISNSPSGVGMTVIDA</sequence>
<dbReference type="Pfam" id="PF21526">
    <property type="entry name" value="PGRS"/>
    <property type="match status" value="1"/>
</dbReference>
<gene>
    <name evidence="3" type="ORF">BST29_12665</name>
</gene>
<dbReference type="RefSeq" id="WP_071508946.1">
    <property type="nucleotide sequence ID" value="NZ_CP060015.1"/>
</dbReference>
<accession>A0ABX3SRE9</accession>
<comment type="caution">
    <text evidence="3">The sequence shown here is derived from an EMBL/GenBank/DDBJ whole genome shotgun (WGS) entry which is preliminary data.</text>
</comment>
<dbReference type="SUPFAM" id="SSF140459">
    <property type="entry name" value="PE/PPE dimer-like"/>
    <property type="match status" value="1"/>
</dbReference>
<evidence type="ECO:0000259" key="1">
    <source>
        <dbReference type="Pfam" id="PF00934"/>
    </source>
</evidence>
<dbReference type="Gene3D" id="1.10.287.850">
    <property type="entry name" value="HP0062-like domain"/>
    <property type="match status" value="1"/>
</dbReference>
<proteinExistence type="predicted"/>
<name>A0ABX3SRE9_MYCMA</name>
<dbReference type="InterPro" id="IPR038332">
    <property type="entry name" value="PPE_sf"/>
</dbReference>
<feature type="domain" description="PE" evidence="1">
    <location>
        <begin position="4"/>
        <end position="94"/>
    </location>
</feature>
<protein>
    <recommendedName>
        <fullName evidence="5">PE domain-containing protein</fullName>
    </recommendedName>
</protein>
<feature type="domain" description="PE cleavage protein A C-terminal" evidence="2">
    <location>
        <begin position="209"/>
        <end position="477"/>
    </location>
</feature>
<evidence type="ECO:0008006" key="5">
    <source>
        <dbReference type="Google" id="ProtNLM"/>
    </source>
</evidence>
<evidence type="ECO:0000313" key="3">
    <source>
        <dbReference type="EMBL" id="ORA82143.1"/>
    </source>
</evidence>
<organism evidence="3 4">
    <name type="scientific">Mycobacterium malmoense</name>
    <dbReference type="NCBI Taxonomy" id="1780"/>
    <lineage>
        <taxon>Bacteria</taxon>
        <taxon>Bacillati</taxon>
        <taxon>Actinomycetota</taxon>
        <taxon>Actinomycetes</taxon>
        <taxon>Mycobacteriales</taxon>
        <taxon>Mycobacteriaceae</taxon>
        <taxon>Mycobacterium</taxon>
    </lineage>
</organism>
<keyword evidence="4" id="KW-1185">Reference proteome</keyword>
<dbReference type="EMBL" id="MVHV01000011">
    <property type="protein sequence ID" value="ORA82143.1"/>
    <property type="molecule type" value="Genomic_DNA"/>
</dbReference>
<dbReference type="Pfam" id="PF00934">
    <property type="entry name" value="PE"/>
    <property type="match status" value="1"/>
</dbReference>
<reference evidence="3 4" key="1">
    <citation type="submission" date="2017-02" db="EMBL/GenBank/DDBJ databases">
        <title>The new phylogeny of genus Mycobacterium.</title>
        <authorList>
            <person name="Tortoli E."/>
            <person name="Trovato A."/>
            <person name="Cirillo D.M."/>
        </authorList>
    </citation>
    <scope>NUCLEOTIDE SEQUENCE [LARGE SCALE GENOMIC DNA]</scope>
    <source>
        <strain evidence="3 4">IP1130001</strain>
    </source>
</reference>